<protein>
    <recommendedName>
        <fullName evidence="3">DUF3880 domain-containing protein</fullName>
    </recommendedName>
</protein>
<proteinExistence type="predicted"/>
<evidence type="ECO:0000313" key="1">
    <source>
        <dbReference type="EMBL" id="MCS4555578.1"/>
    </source>
</evidence>
<evidence type="ECO:0000313" key="2">
    <source>
        <dbReference type="Proteomes" id="UP001201549"/>
    </source>
</evidence>
<reference evidence="2" key="1">
    <citation type="submission" date="2023-07" db="EMBL/GenBank/DDBJ databases">
        <title>Shewanella mangrovi sp. nov., an acetaldehyde- degrading bacterium isolated from mangrove sediment.</title>
        <authorList>
            <person name="Liu Y."/>
        </authorList>
    </citation>
    <scope>NUCLEOTIDE SEQUENCE [LARGE SCALE GENOMIC DNA]</scope>
    <source>
        <strain evidence="2">C32</strain>
    </source>
</reference>
<dbReference type="RefSeq" id="WP_238894976.1">
    <property type="nucleotide sequence ID" value="NZ_JAKOGG010000002.1"/>
</dbReference>
<keyword evidence="2" id="KW-1185">Reference proteome</keyword>
<organism evidence="1 2">
    <name type="scientific">Shewanella electrica</name>
    <dbReference type="NCBI Taxonomy" id="515560"/>
    <lineage>
        <taxon>Bacteria</taxon>
        <taxon>Pseudomonadati</taxon>
        <taxon>Pseudomonadota</taxon>
        <taxon>Gammaproteobacteria</taxon>
        <taxon>Alteromonadales</taxon>
        <taxon>Shewanellaceae</taxon>
        <taxon>Shewanella</taxon>
    </lineage>
</organism>
<dbReference type="EMBL" id="JAKOGG010000002">
    <property type="protein sequence ID" value="MCS4555578.1"/>
    <property type="molecule type" value="Genomic_DNA"/>
</dbReference>
<evidence type="ECO:0008006" key="3">
    <source>
        <dbReference type="Google" id="ProtNLM"/>
    </source>
</evidence>
<gene>
    <name evidence="1" type="ORF">L9G74_03950</name>
</gene>
<accession>A0ABT2FH61</accession>
<name>A0ABT2FH61_9GAMM</name>
<comment type="caution">
    <text evidence="1">The sequence shown here is derived from an EMBL/GenBank/DDBJ whole genome shotgun (WGS) entry which is preliminary data.</text>
</comment>
<dbReference type="Proteomes" id="UP001201549">
    <property type="component" value="Unassembled WGS sequence"/>
</dbReference>
<sequence length="402" mass="45267">MRILILKGQSQYDVLRFFIDEIGHGFSELGFNVSTVDLISDDWKSQLMSVINSGVDIVFSFNGMGIGLQTDNGDLLFETLKAQCISIFVDHPCIHYSRIVSAPSNSIFTFIDKSHIDFCRQHFNGKNYVFSFLPHGGSKIALAKHPELSSVMFDDSYQKASVMFSGSYKNATVDDVANQYVSPLLKSLFFSVYEELAVTHNQCFYDAVTDVMKDTGLYIANNERLTLTVNQIFAGINQVRCAENRQRLLGAAESTGINVDIYGPATWTAYCDDKKYLNYRGQKNYQEILGLYQQYQFVLNDNNDFYNGSHERHFDALVNFACPVSPINAYYQSGQHGGGVGLFYERNNPAEVIAELANAEQLYGQFKHGLESTAEDFKFMHSWKSRATELVSLLGLFGQVGR</sequence>